<dbReference type="SUPFAM" id="SSF46785">
    <property type="entry name" value="Winged helix' DNA-binding domain"/>
    <property type="match status" value="1"/>
</dbReference>
<dbReference type="RefSeq" id="WP_307905676.1">
    <property type="nucleotide sequence ID" value="NZ_AP027060.1"/>
</dbReference>
<organism evidence="3 4">
    <name type="scientific">Haliovirga abyssi</name>
    <dbReference type="NCBI Taxonomy" id="2996794"/>
    <lineage>
        <taxon>Bacteria</taxon>
        <taxon>Fusobacteriati</taxon>
        <taxon>Fusobacteriota</taxon>
        <taxon>Fusobacteriia</taxon>
        <taxon>Fusobacteriales</taxon>
        <taxon>Haliovirgaceae</taxon>
        <taxon>Haliovirga</taxon>
    </lineage>
</organism>
<dbReference type="InterPro" id="IPR036390">
    <property type="entry name" value="WH_DNA-bd_sf"/>
</dbReference>
<protein>
    <submittedName>
        <fullName evidence="3">RNA-binding protein</fullName>
    </submittedName>
</protein>
<dbReference type="KEGG" id="haby:HLVA_21050"/>
<dbReference type="InterPro" id="IPR036388">
    <property type="entry name" value="WH-like_DNA-bd_sf"/>
</dbReference>
<dbReference type="PROSITE" id="PS50126">
    <property type="entry name" value="S1"/>
    <property type="match status" value="2"/>
</dbReference>
<dbReference type="EMBL" id="AP027060">
    <property type="protein sequence ID" value="BDU51536.1"/>
    <property type="molecule type" value="Genomic_DNA"/>
</dbReference>
<feature type="domain" description="S1 motif" evidence="2">
    <location>
        <begin position="147"/>
        <end position="208"/>
    </location>
</feature>
<dbReference type="GO" id="GO:0003676">
    <property type="term" value="F:nucleic acid binding"/>
    <property type="evidence" value="ECO:0007669"/>
    <property type="project" value="InterPro"/>
</dbReference>
<dbReference type="Gene3D" id="1.10.10.10">
    <property type="entry name" value="Winged helix-like DNA-binding domain superfamily/Winged helix DNA-binding domain"/>
    <property type="match status" value="1"/>
</dbReference>
<dbReference type="Gene3D" id="2.40.50.140">
    <property type="entry name" value="Nucleic acid-binding proteins"/>
    <property type="match status" value="3"/>
</dbReference>
<dbReference type="PANTHER" id="PTHR37296:SF1">
    <property type="entry name" value="CONSERVED VIRULENCE FACTOR B"/>
    <property type="match status" value="1"/>
</dbReference>
<accession>A0AAU9D660</accession>
<geneLocation type="plasmid" evidence="3 4">
    <name>pHIC</name>
</geneLocation>
<keyword evidence="4" id="KW-1185">Reference proteome</keyword>
<dbReference type="InterPro" id="IPR040764">
    <property type="entry name" value="CvfB_WH"/>
</dbReference>
<reference evidence="3 4" key="1">
    <citation type="submission" date="2022-11" db="EMBL/GenBank/DDBJ databases">
        <title>Haliovirga abyssi gen. nov., sp. nov., a mesophilic fermentative bacterium isolated from the Iheya North hydrothermal field and the proposal of Haliovirgaceae fam. nov.</title>
        <authorList>
            <person name="Miyazaki U."/>
            <person name="Tame A."/>
            <person name="Miyazaki J."/>
            <person name="Takai K."/>
            <person name="Sawayama S."/>
            <person name="Kitajima M."/>
            <person name="Okamoto A."/>
            <person name="Nakagawa S."/>
        </authorList>
    </citation>
    <scope>NUCLEOTIDE SEQUENCE [LARGE SCALE GENOMIC DNA]</scope>
    <source>
        <strain evidence="3 4">IC12</strain>
        <plasmid evidence="3 4">pHIC</plasmid>
    </source>
</reference>
<dbReference type="Pfam" id="PF17783">
    <property type="entry name" value="WHD_CvfB"/>
    <property type="match status" value="1"/>
</dbReference>
<dbReference type="InterPro" id="IPR048587">
    <property type="entry name" value="CvfB_S1_3rd"/>
</dbReference>
<sequence>MVKIGKIQKMKVNNIEKMGAYLDSGTGYREDNILLPKSQLTKDVKEGDEIEVFIYRDSEDRLIATTKKPYGQVEELAYLKAVDETTIGAFMDIGLERDLFLPFREQKYTIEIGKKYLVNIYLDKSERLCASTNIYQYLKDNSPYVQDDRVIGIVYDIKPGVGIFVAVDKIYRGLIPEKENFKKLKCGEEIETRVIRVREDGKLDLSMREKSYIQMDTDSEMIFNELKKNRGFLELNDKSSPEDIKRKLNMSKKSFKRAVGRLLKENKIIFSNGGIKLVK</sequence>
<dbReference type="AlphaFoldDB" id="A0AAU9D660"/>
<dbReference type="InterPro" id="IPR003029">
    <property type="entry name" value="S1_domain"/>
</dbReference>
<keyword evidence="3" id="KW-0614">Plasmid</keyword>
<evidence type="ECO:0000313" key="3">
    <source>
        <dbReference type="EMBL" id="BDU51536.1"/>
    </source>
</evidence>
<evidence type="ECO:0000313" key="4">
    <source>
        <dbReference type="Proteomes" id="UP001321582"/>
    </source>
</evidence>
<evidence type="ECO:0000259" key="2">
    <source>
        <dbReference type="PROSITE" id="PS50126"/>
    </source>
</evidence>
<dbReference type="PANTHER" id="PTHR37296">
    <property type="entry name" value="CONSERVED VIRULENCE FACTOR B"/>
    <property type="match status" value="1"/>
</dbReference>
<dbReference type="SUPFAM" id="SSF50249">
    <property type="entry name" value="Nucleic acid-binding proteins"/>
    <property type="match status" value="1"/>
</dbReference>
<evidence type="ECO:0000256" key="1">
    <source>
        <dbReference type="PIRNR" id="PIRNR012524"/>
    </source>
</evidence>
<gene>
    <name evidence="3" type="ORF">HLVA_21050</name>
</gene>
<dbReference type="Pfam" id="PF13509">
    <property type="entry name" value="S1_2"/>
    <property type="match status" value="2"/>
</dbReference>
<name>A0AAU9D660_9FUSO</name>
<feature type="domain" description="S1 motif" evidence="2">
    <location>
        <begin position="5"/>
        <end position="67"/>
    </location>
</feature>
<dbReference type="SMART" id="SM00316">
    <property type="entry name" value="S1"/>
    <property type="match status" value="2"/>
</dbReference>
<dbReference type="Proteomes" id="UP001321582">
    <property type="component" value="Plasmid pHIC"/>
</dbReference>
<dbReference type="InterPro" id="IPR012340">
    <property type="entry name" value="NA-bd_OB-fold"/>
</dbReference>
<dbReference type="Pfam" id="PF21543">
    <property type="entry name" value="CvfB_2nd"/>
    <property type="match status" value="1"/>
</dbReference>
<comment type="similarity">
    <text evidence="1">Belongs to the CvfB family.</text>
</comment>
<proteinExistence type="inferred from homology"/>
<dbReference type="InterPro" id="IPR014464">
    <property type="entry name" value="CvfB_fam"/>
</dbReference>
<dbReference type="PIRSF" id="PIRSF012524">
    <property type="entry name" value="YitL_S1"/>
    <property type="match status" value="1"/>
</dbReference>
<dbReference type="InterPro" id="IPR039566">
    <property type="entry name" value="CvfB_S1_st"/>
</dbReference>